<evidence type="ECO:0000313" key="11">
    <source>
        <dbReference type="Proteomes" id="UP001139308"/>
    </source>
</evidence>
<sequence length="402" mass="44255">MYALVHRAIDIALIVLGAFGAVHLNLNLPDVSPAHRLDPTLVAFVAALALSVFPACGTYPSRGSRSVMNVASRTAFAWLAVQLCALALLYGLHRDHLISMPWFIHWTLTTGISLLASHALFVSGFSAARHAGAWLRRSHAVHEPLGALVPVVQLAPVVHAVREPLGALVPVVQLAPVVHAVPGVPGVPVAQLDARSRMGAARHAVKRVFDIVVGSMLIVMLLPALLLLALIVKSDGGPALYGHTRVGRNGKKFRCLKFRSMVVNSEEVLKQLLATDPEARAEWEREFKLKHDVRVTRIGHFLRRSSLDELPQLWNVVRGEMSLVGPRPIIDQELERYGINSKYYLMATPGITGLWQVSGRCETDYATRVSLDVNYVQNWSLHRDIEILFKTFFVVIRGTGAY</sequence>
<evidence type="ECO:0000256" key="8">
    <source>
        <dbReference type="SAM" id="Phobius"/>
    </source>
</evidence>
<feature type="transmembrane region" description="Helical" evidence="8">
    <location>
        <begin position="103"/>
        <end position="128"/>
    </location>
</feature>
<gene>
    <name evidence="10" type="ORF">L5014_20410</name>
</gene>
<dbReference type="Pfam" id="PF02397">
    <property type="entry name" value="Bac_transf"/>
    <property type="match status" value="1"/>
</dbReference>
<comment type="caution">
    <text evidence="10">The sequence shown here is derived from an EMBL/GenBank/DDBJ whole genome shotgun (WGS) entry which is preliminary data.</text>
</comment>
<dbReference type="Proteomes" id="UP001139308">
    <property type="component" value="Unassembled WGS sequence"/>
</dbReference>
<dbReference type="PANTHER" id="PTHR30576:SF4">
    <property type="entry name" value="UNDECAPRENYL-PHOSPHATE GALACTOSE PHOSPHOTRANSFERASE"/>
    <property type="match status" value="1"/>
</dbReference>
<evidence type="ECO:0000256" key="5">
    <source>
        <dbReference type="ARBA" id="ARBA00022692"/>
    </source>
</evidence>
<feature type="transmembrane region" description="Helical" evidence="8">
    <location>
        <begin position="208"/>
        <end position="232"/>
    </location>
</feature>
<protein>
    <submittedName>
        <fullName evidence="10">Sugar transferase</fullName>
    </submittedName>
</protein>
<feature type="transmembrane region" description="Helical" evidence="8">
    <location>
        <begin position="40"/>
        <end position="59"/>
    </location>
</feature>
<dbReference type="InterPro" id="IPR003362">
    <property type="entry name" value="Bact_transf"/>
</dbReference>
<name>A0A9X1RVE5_9BURK</name>
<feature type="transmembrane region" description="Helical" evidence="8">
    <location>
        <begin position="7"/>
        <end position="28"/>
    </location>
</feature>
<dbReference type="AlphaFoldDB" id="A0A9X1RVE5"/>
<dbReference type="Pfam" id="PF13727">
    <property type="entry name" value="CoA_binding_3"/>
    <property type="match status" value="1"/>
</dbReference>
<evidence type="ECO:0000256" key="2">
    <source>
        <dbReference type="ARBA" id="ARBA00006464"/>
    </source>
</evidence>
<evidence type="ECO:0000256" key="4">
    <source>
        <dbReference type="ARBA" id="ARBA00022679"/>
    </source>
</evidence>
<evidence type="ECO:0000256" key="7">
    <source>
        <dbReference type="ARBA" id="ARBA00023136"/>
    </source>
</evidence>
<accession>A0A9X1RVE5</accession>
<comment type="similarity">
    <text evidence="2">Belongs to the bacterial sugar transferase family.</text>
</comment>
<evidence type="ECO:0000256" key="6">
    <source>
        <dbReference type="ARBA" id="ARBA00022989"/>
    </source>
</evidence>
<keyword evidence="4 10" id="KW-0808">Transferase</keyword>
<keyword evidence="3" id="KW-1003">Cell membrane</keyword>
<dbReference type="GO" id="GO:0005886">
    <property type="term" value="C:plasma membrane"/>
    <property type="evidence" value="ECO:0007669"/>
    <property type="project" value="UniProtKB-SubCell"/>
</dbReference>
<evidence type="ECO:0000256" key="1">
    <source>
        <dbReference type="ARBA" id="ARBA00004236"/>
    </source>
</evidence>
<keyword evidence="5 8" id="KW-0812">Transmembrane</keyword>
<keyword evidence="7 8" id="KW-0472">Membrane</keyword>
<organism evidence="10 11">
    <name type="scientific">Paraburkholderia tagetis</name>
    <dbReference type="NCBI Taxonomy" id="2913261"/>
    <lineage>
        <taxon>Bacteria</taxon>
        <taxon>Pseudomonadati</taxon>
        <taxon>Pseudomonadota</taxon>
        <taxon>Betaproteobacteria</taxon>
        <taxon>Burkholderiales</taxon>
        <taxon>Burkholderiaceae</taxon>
        <taxon>Paraburkholderia</taxon>
    </lineage>
</organism>
<evidence type="ECO:0000259" key="9">
    <source>
        <dbReference type="Pfam" id="PF02397"/>
    </source>
</evidence>
<keyword evidence="11" id="KW-1185">Reference proteome</keyword>
<reference evidence="10" key="1">
    <citation type="submission" date="2022-01" db="EMBL/GenBank/DDBJ databases">
        <title>Genome sequence and assembly of Parabukholderia sp. RG36.</title>
        <authorList>
            <person name="Chhetri G."/>
        </authorList>
    </citation>
    <scope>NUCLEOTIDE SEQUENCE</scope>
    <source>
        <strain evidence="10">RG36</strain>
    </source>
</reference>
<evidence type="ECO:0000313" key="10">
    <source>
        <dbReference type="EMBL" id="MCG5075709.1"/>
    </source>
</evidence>
<dbReference type="GO" id="GO:0016780">
    <property type="term" value="F:phosphotransferase activity, for other substituted phosphate groups"/>
    <property type="evidence" value="ECO:0007669"/>
    <property type="project" value="TreeGrafter"/>
</dbReference>
<dbReference type="EMBL" id="JAKLJA010000017">
    <property type="protein sequence ID" value="MCG5075709.1"/>
    <property type="molecule type" value="Genomic_DNA"/>
</dbReference>
<feature type="domain" description="Bacterial sugar transferase" evidence="9">
    <location>
        <begin position="206"/>
        <end position="396"/>
    </location>
</feature>
<feature type="transmembrane region" description="Helical" evidence="8">
    <location>
        <begin position="71"/>
        <end position="91"/>
    </location>
</feature>
<dbReference type="RefSeq" id="WP_238465554.1">
    <property type="nucleotide sequence ID" value="NZ_JAKLJA010000017.1"/>
</dbReference>
<keyword evidence="6 8" id="KW-1133">Transmembrane helix</keyword>
<evidence type="ECO:0000256" key="3">
    <source>
        <dbReference type="ARBA" id="ARBA00022475"/>
    </source>
</evidence>
<proteinExistence type="inferred from homology"/>
<dbReference type="PANTHER" id="PTHR30576">
    <property type="entry name" value="COLANIC BIOSYNTHESIS UDP-GLUCOSE LIPID CARRIER TRANSFERASE"/>
    <property type="match status" value="1"/>
</dbReference>
<comment type="subcellular location">
    <subcellularLocation>
        <location evidence="1">Cell membrane</location>
    </subcellularLocation>
</comment>